<keyword evidence="8" id="KW-1185">Reference proteome</keyword>
<reference evidence="7" key="1">
    <citation type="submission" date="2023-07" db="EMBL/GenBank/DDBJ databases">
        <authorList>
            <person name="Stuckert A."/>
        </authorList>
    </citation>
    <scope>NUCLEOTIDE SEQUENCE</scope>
</reference>
<sequence>MLKTERRQNEEQVNIGSAGGLSGGEDSGSNAHVKRLTRERDDLQNMLDRFENHMIEIQTNVKVLTMERDKFRILYEQAQNELTLAKRDRSPLRTSASSASELRHLEEERDLVKSDFRRLQDENEELRDKMKVQQEFSASERFKLTQKIADLESTAQILETERFELKSTISELKEKISSLDNVHRSQSITLAQTQDDSSQYKAELNSLRHLIQIVLQYFNVKFKLLTKHMPTNWQKAIQLVKKQ</sequence>
<keyword evidence="2" id="KW-0963">Cytoplasm</keyword>
<keyword evidence="5" id="KW-0175">Coiled coil</keyword>
<evidence type="ECO:0000313" key="8">
    <source>
        <dbReference type="Proteomes" id="UP001176940"/>
    </source>
</evidence>
<name>A0ABN9LIK5_9NEOB</name>
<protein>
    <submittedName>
        <fullName evidence="7">Uncharacterized protein</fullName>
    </submittedName>
</protein>
<evidence type="ECO:0000256" key="6">
    <source>
        <dbReference type="SAM" id="MobiDB-lite"/>
    </source>
</evidence>
<dbReference type="EMBL" id="CAUEEQ010020267">
    <property type="protein sequence ID" value="CAJ0942664.1"/>
    <property type="molecule type" value="Genomic_DNA"/>
</dbReference>
<evidence type="ECO:0000256" key="3">
    <source>
        <dbReference type="ARBA" id="ARBA00023212"/>
    </source>
</evidence>
<comment type="subcellular location">
    <subcellularLocation>
        <location evidence="1">Cytoplasm</location>
        <location evidence="1">Cytoskeleton</location>
        <location evidence="1">Microtubule organizing center</location>
        <location evidence="1">Centrosome</location>
        <location evidence="1">Centriole</location>
    </subcellularLocation>
</comment>
<organism evidence="7 8">
    <name type="scientific">Ranitomeya imitator</name>
    <name type="common">mimic poison frog</name>
    <dbReference type="NCBI Taxonomy" id="111125"/>
    <lineage>
        <taxon>Eukaryota</taxon>
        <taxon>Metazoa</taxon>
        <taxon>Chordata</taxon>
        <taxon>Craniata</taxon>
        <taxon>Vertebrata</taxon>
        <taxon>Euteleostomi</taxon>
        <taxon>Amphibia</taxon>
        <taxon>Batrachia</taxon>
        <taxon>Anura</taxon>
        <taxon>Neobatrachia</taxon>
        <taxon>Hyloidea</taxon>
        <taxon>Dendrobatidae</taxon>
        <taxon>Dendrobatinae</taxon>
        <taxon>Ranitomeya</taxon>
    </lineage>
</organism>
<evidence type="ECO:0000256" key="4">
    <source>
        <dbReference type="ARBA" id="ARBA00038123"/>
    </source>
</evidence>
<keyword evidence="3" id="KW-0206">Cytoskeleton</keyword>
<feature type="compositionally biased region" description="Gly residues" evidence="6">
    <location>
        <begin position="17"/>
        <end position="26"/>
    </location>
</feature>
<dbReference type="PANTHER" id="PTHR20544">
    <property type="entry name" value="CENTROSOMAL PROTEIN CEP135"/>
    <property type="match status" value="1"/>
</dbReference>
<dbReference type="PANTHER" id="PTHR20544:SF1">
    <property type="entry name" value="CENTROSOMAL PROTEIN 135KDA"/>
    <property type="match status" value="1"/>
</dbReference>
<evidence type="ECO:0000256" key="5">
    <source>
        <dbReference type="SAM" id="Coils"/>
    </source>
</evidence>
<evidence type="ECO:0000256" key="1">
    <source>
        <dbReference type="ARBA" id="ARBA00004114"/>
    </source>
</evidence>
<comment type="caution">
    <text evidence="7">The sequence shown here is derived from an EMBL/GenBank/DDBJ whole genome shotgun (WGS) entry which is preliminary data.</text>
</comment>
<proteinExistence type="inferred from homology"/>
<feature type="coiled-coil region" evidence="5">
    <location>
        <begin position="33"/>
        <end position="210"/>
    </location>
</feature>
<dbReference type="Proteomes" id="UP001176940">
    <property type="component" value="Unassembled WGS sequence"/>
</dbReference>
<gene>
    <name evidence="7" type="ORF">RIMI_LOCUS9676930</name>
</gene>
<evidence type="ECO:0000256" key="2">
    <source>
        <dbReference type="ARBA" id="ARBA00022490"/>
    </source>
</evidence>
<feature type="region of interest" description="Disordered" evidence="6">
    <location>
        <begin position="1"/>
        <end position="30"/>
    </location>
</feature>
<evidence type="ECO:0000313" key="7">
    <source>
        <dbReference type="EMBL" id="CAJ0942664.1"/>
    </source>
</evidence>
<accession>A0ABN9LIK5</accession>
<comment type="similarity">
    <text evidence="4">Belongs to the CEP135/TSGA10 family.</text>
</comment>
<feature type="compositionally biased region" description="Basic and acidic residues" evidence="6">
    <location>
        <begin position="1"/>
        <end position="10"/>
    </location>
</feature>
<dbReference type="InterPro" id="IPR051877">
    <property type="entry name" value="Centriole_BasalBody_StrucProt"/>
</dbReference>